<dbReference type="SUPFAM" id="SSF53474">
    <property type="entry name" value="alpha/beta-Hydrolases"/>
    <property type="match status" value="1"/>
</dbReference>
<dbReference type="Pfam" id="PF01764">
    <property type="entry name" value="Lipase_3"/>
    <property type="match status" value="1"/>
</dbReference>
<dbReference type="Proteomes" id="UP000294325">
    <property type="component" value="Chromosome"/>
</dbReference>
<dbReference type="EMBL" id="CP038033">
    <property type="protein sequence ID" value="QBQ55098.1"/>
    <property type="molecule type" value="Genomic_DNA"/>
</dbReference>
<dbReference type="AlphaFoldDB" id="A0A4P7BY39"/>
<feature type="compositionally biased region" description="Basic and acidic residues" evidence="1">
    <location>
        <begin position="12"/>
        <end position="21"/>
    </location>
</feature>
<organism evidence="3 4">
    <name type="scientific">Nitrosococcus wardiae</name>
    <dbReference type="NCBI Taxonomy" id="1814290"/>
    <lineage>
        <taxon>Bacteria</taxon>
        <taxon>Pseudomonadati</taxon>
        <taxon>Pseudomonadota</taxon>
        <taxon>Gammaproteobacteria</taxon>
        <taxon>Chromatiales</taxon>
        <taxon>Chromatiaceae</taxon>
        <taxon>Nitrosococcus</taxon>
    </lineage>
</organism>
<evidence type="ECO:0000259" key="2">
    <source>
        <dbReference type="Pfam" id="PF01764"/>
    </source>
</evidence>
<dbReference type="RefSeq" id="WP_134358366.1">
    <property type="nucleotide sequence ID" value="NZ_CP038033.1"/>
</dbReference>
<dbReference type="Gene3D" id="3.40.50.1820">
    <property type="entry name" value="alpha/beta hydrolase"/>
    <property type="match status" value="1"/>
</dbReference>
<name>A0A4P7BY39_9GAMM</name>
<dbReference type="InterPro" id="IPR029058">
    <property type="entry name" value="AB_hydrolase_fold"/>
</dbReference>
<evidence type="ECO:0000313" key="4">
    <source>
        <dbReference type="Proteomes" id="UP000294325"/>
    </source>
</evidence>
<dbReference type="OrthoDB" id="9762420at2"/>
<dbReference type="KEGG" id="nwr:E3U44_11680"/>
<evidence type="ECO:0000256" key="1">
    <source>
        <dbReference type="SAM" id="MobiDB-lite"/>
    </source>
</evidence>
<gene>
    <name evidence="3" type="ORF">E3U44_11680</name>
</gene>
<feature type="region of interest" description="Disordered" evidence="1">
    <location>
        <begin position="1"/>
        <end position="21"/>
    </location>
</feature>
<accession>A0A4P7BY39</accession>
<reference evidence="3 4" key="1">
    <citation type="submission" date="2019-03" db="EMBL/GenBank/DDBJ databases">
        <title>The genome sequence of Nitrosococcus wardiae strain D1FHST reveals the archetypal metabolic capacity of ammonia-oxidizing Gammaproteobacteria.</title>
        <authorList>
            <person name="Wang L."/>
            <person name="Lim C.K."/>
            <person name="Hanson T.E."/>
            <person name="Dang H."/>
            <person name="Klotz M.G."/>
        </authorList>
    </citation>
    <scope>NUCLEOTIDE SEQUENCE [LARGE SCALE GENOMIC DNA]</scope>
    <source>
        <strain evidence="3 4">D1FHS</strain>
    </source>
</reference>
<keyword evidence="4" id="KW-1185">Reference proteome</keyword>
<dbReference type="GO" id="GO:0006629">
    <property type="term" value="P:lipid metabolic process"/>
    <property type="evidence" value="ECO:0007669"/>
    <property type="project" value="InterPro"/>
</dbReference>
<evidence type="ECO:0000313" key="3">
    <source>
        <dbReference type="EMBL" id="QBQ55098.1"/>
    </source>
</evidence>
<feature type="domain" description="Fungal lipase-type" evidence="2">
    <location>
        <begin position="136"/>
        <end position="233"/>
    </location>
</feature>
<sequence>MSEDINSKRSGQRSDEVLIREPGSRTYKTKQGIEFKALAEKLWEAAVLSENVYFGDWVKEGNGWRSPLRNGMAVPGQGPSDYKAACAPGERGRLFLPGWVFWGNFPSPDLAGEAKKTGLYVEVWEKILSGKRTVAVVFKGTQFEDWRDWRSNLRWFRKRFAHFIPFYEDQYTVVAKKFGNEFVGEFIRRGYHLRDVSIVSCGHSLGGGLAQQFAYSLPLHPEVPRVSQVFAFNPSPVTGWYSVDEEIRTRNAFGLAIDRVFEHGEVLAYLRLLLSYLYPPSASNPSIREIRVNFVRSWNFSTNHEMRSLVCGLLNHLEKW</sequence>
<dbReference type="InterPro" id="IPR002921">
    <property type="entry name" value="Fungal_lipase-type"/>
</dbReference>
<proteinExistence type="predicted"/>
<protein>
    <recommendedName>
        <fullName evidence="2">Fungal lipase-type domain-containing protein</fullName>
    </recommendedName>
</protein>